<accession>A0A2M3ZTY5</accession>
<evidence type="ECO:0000313" key="2">
    <source>
        <dbReference type="EMBL" id="MBW32034.1"/>
    </source>
</evidence>
<feature type="chain" id="PRO_5014843943" evidence="1">
    <location>
        <begin position="20"/>
        <end position="86"/>
    </location>
</feature>
<sequence>MSHLIAKLSLTVATRSAAAAAAASNLTRENMILHIPSLSTHLRDAGYCIIIIRVRTILKLATNDHQPFPPCARCSRASEPLVAGKM</sequence>
<keyword evidence="1" id="KW-0732">Signal</keyword>
<dbReference type="EMBL" id="GGFM01011283">
    <property type="protein sequence ID" value="MBW32034.1"/>
    <property type="molecule type" value="Transcribed_RNA"/>
</dbReference>
<protein>
    <submittedName>
        <fullName evidence="2">Putative secreted peptide</fullName>
    </submittedName>
</protein>
<organism evidence="2">
    <name type="scientific">Anopheles braziliensis</name>
    <dbReference type="NCBI Taxonomy" id="58242"/>
    <lineage>
        <taxon>Eukaryota</taxon>
        <taxon>Metazoa</taxon>
        <taxon>Ecdysozoa</taxon>
        <taxon>Arthropoda</taxon>
        <taxon>Hexapoda</taxon>
        <taxon>Insecta</taxon>
        <taxon>Pterygota</taxon>
        <taxon>Neoptera</taxon>
        <taxon>Endopterygota</taxon>
        <taxon>Diptera</taxon>
        <taxon>Nematocera</taxon>
        <taxon>Culicoidea</taxon>
        <taxon>Culicidae</taxon>
        <taxon>Anophelinae</taxon>
        <taxon>Anopheles</taxon>
    </lineage>
</organism>
<dbReference type="AlphaFoldDB" id="A0A2M3ZTY5"/>
<evidence type="ECO:0000256" key="1">
    <source>
        <dbReference type="SAM" id="SignalP"/>
    </source>
</evidence>
<feature type="signal peptide" evidence="1">
    <location>
        <begin position="1"/>
        <end position="19"/>
    </location>
</feature>
<reference evidence="2" key="1">
    <citation type="submission" date="2018-01" db="EMBL/GenBank/DDBJ databases">
        <title>An insight into the sialome of Amazonian anophelines.</title>
        <authorList>
            <person name="Ribeiro J.M."/>
            <person name="Scarpassa V."/>
            <person name="Calvo E."/>
        </authorList>
    </citation>
    <scope>NUCLEOTIDE SEQUENCE</scope>
    <source>
        <tissue evidence="2">Salivary glands</tissue>
    </source>
</reference>
<proteinExistence type="predicted"/>
<name>A0A2M3ZTY5_9DIPT</name>